<accession>A0A3E5AHZ7</accession>
<dbReference type="EMBL" id="VZCR01000016">
    <property type="protein sequence ID" value="MQN30762.1"/>
    <property type="molecule type" value="Genomic_DNA"/>
</dbReference>
<dbReference type="EMBL" id="QSFW01000009">
    <property type="protein sequence ID" value="RHA87617.1"/>
    <property type="molecule type" value="Genomic_DNA"/>
</dbReference>
<reference evidence="1" key="3">
    <citation type="submission" date="2022-07" db="EMBL/GenBank/DDBJ databases">
        <title>Prevotella copri.</title>
        <authorList>
            <person name="Yang C."/>
        </authorList>
    </citation>
    <scope>NUCLEOTIDE SEQUENCE</scope>
    <source>
        <strain evidence="1">HF88</strain>
    </source>
</reference>
<dbReference type="Proteomes" id="UP000420707">
    <property type="component" value="Unassembled WGS sequence"/>
</dbReference>
<reference evidence="11" key="2">
    <citation type="submission" date="2019-09" db="EMBL/GenBank/DDBJ databases">
        <title>Distinct polysaccharide growth profiles of human intestinal Prevotella copri isolates.</title>
        <authorList>
            <person name="Fehlner-Peach H."/>
            <person name="Magnabosco C."/>
            <person name="Raghavan V."/>
            <person name="Scher J.U."/>
            <person name="Tett A."/>
            <person name="Cox L.M."/>
            <person name="Gottsegen C."/>
            <person name="Watters A."/>
            <person name="Wiltshire- Gordon J.D."/>
            <person name="Segata N."/>
            <person name="Bonneau R."/>
            <person name="Littman D.R."/>
        </authorList>
    </citation>
    <scope>NUCLEOTIDE SEQUENCE [LARGE SCALE GENOMIC DNA]</scope>
    <source>
        <strain evidence="11">iAU3127</strain>
    </source>
</reference>
<name>A0A3E5AHZ7_9BACT</name>
<dbReference type="EMBL" id="VZBQ01000164">
    <property type="protein sequence ID" value="MQN91377.1"/>
    <property type="molecule type" value="Genomic_DNA"/>
</dbReference>
<sequence length="224" mass="26007">MNATPESLIKDYADPIEQQEIDKFVCSEMGRQIHRYIKGMSGTKQAMLKFEERLASLSVPEKEKAIAKYIDLNRKALDGLDLKMILVRSVANYCDTFQYMLDFVNDKRKMVFYYQRIKAKYIQYHEVFEQDGKFGMKDHQGNILLSPTYDFLRTCYIYNDDLSIMPVIAEKNGKMGLVMPDGNDTVVADFLYDEICLRDEYPYFEASKDGENGFLDKTGNFVNS</sequence>
<evidence type="ECO:0000313" key="4">
    <source>
        <dbReference type="EMBL" id="MQO91504.1"/>
    </source>
</evidence>
<proteinExistence type="predicted"/>
<organism evidence="4 11">
    <name type="scientific">Segatella copri</name>
    <dbReference type="NCBI Taxonomy" id="165179"/>
    <lineage>
        <taxon>Bacteria</taxon>
        <taxon>Pseudomonadati</taxon>
        <taxon>Bacteroidota</taxon>
        <taxon>Bacteroidia</taxon>
        <taxon>Bacteroidales</taxon>
        <taxon>Prevotellaceae</taxon>
        <taxon>Segatella</taxon>
    </lineage>
</organism>
<dbReference type="Proteomes" id="UP000421283">
    <property type="component" value="Unassembled WGS sequence"/>
</dbReference>
<dbReference type="Proteomes" id="UP000420635">
    <property type="component" value="Unassembled WGS sequence"/>
</dbReference>
<evidence type="ECO:0000313" key="7">
    <source>
        <dbReference type="Proteomes" id="UP000261245"/>
    </source>
</evidence>
<dbReference type="Proteomes" id="UP001206014">
    <property type="component" value="Unassembled WGS sequence"/>
</dbReference>
<dbReference type="EMBL" id="QSUC01000002">
    <property type="protein sequence ID" value="RGN12554.1"/>
    <property type="molecule type" value="Genomic_DNA"/>
</dbReference>
<comment type="caution">
    <text evidence="4">The sequence shown here is derived from an EMBL/GenBank/DDBJ whole genome shotgun (WGS) entry which is preliminary data.</text>
</comment>
<dbReference type="RefSeq" id="WP_022120668.1">
    <property type="nucleotide sequence ID" value="NZ_CP134816.1"/>
</dbReference>
<evidence type="ECO:0000313" key="9">
    <source>
        <dbReference type="Proteomes" id="UP000420635"/>
    </source>
</evidence>
<evidence type="ECO:0000313" key="8">
    <source>
        <dbReference type="Proteomes" id="UP000284990"/>
    </source>
</evidence>
<dbReference type="EMBL" id="VZAP01000033">
    <property type="protein sequence ID" value="MQO91504.1"/>
    <property type="molecule type" value="Genomic_DNA"/>
</dbReference>
<protein>
    <recommendedName>
        <fullName evidence="12">WG repeat-containing protein</fullName>
    </recommendedName>
</protein>
<dbReference type="Proteomes" id="UP000284990">
    <property type="component" value="Unassembled WGS sequence"/>
</dbReference>
<reference evidence="7 8" key="1">
    <citation type="submission" date="2018-08" db="EMBL/GenBank/DDBJ databases">
        <title>A genome reference for cultivated species of the human gut microbiota.</title>
        <authorList>
            <person name="Zou Y."/>
            <person name="Xue W."/>
            <person name="Luo G."/>
        </authorList>
    </citation>
    <scope>NUCLEOTIDE SEQUENCE [LARGE SCALE GENOMIC DNA]</scope>
    <source>
        <strain evidence="6 8">AM42-23AC</strain>
        <strain evidence="5 7">OM06-11</strain>
    </source>
</reference>
<evidence type="ECO:0000313" key="11">
    <source>
        <dbReference type="Proteomes" id="UP000421283"/>
    </source>
</evidence>
<evidence type="ECO:0000313" key="3">
    <source>
        <dbReference type="EMBL" id="MQN91377.1"/>
    </source>
</evidence>
<evidence type="ECO:0000313" key="2">
    <source>
        <dbReference type="EMBL" id="MQN30762.1"/>
    </source>
</evidence>
<dbReference type="Proteomes" id="UP000261245">
    <property type="component" value="Unassembled WGS sequence"/>
</dbReference>
<evidence type="ECO:0000313" key="6">
    <source>
        <dbReference type="EMBL" id="RHA87617.1"/>
    </source>
</evidence>
<dbReference type="EMBL" id="JANDXR010000002">
    <property type="protein sequence ID" value="MCP9500428.1"/>
    <property type="molecule type" value="Genomic_DNA"/>
</dbReference>
<reference evidence="4" key="4">
    <citation type="submission" date="2022-12" db="EMBL/GenBank/DDBJ databases">
        <title>Distinct polysaccharide growth profiles of human intestinal Prevotella copri isolates.</title>
        <authorList>
            <person name="Fehlner-Peach H."/>
            <person name="Magnabosco C."/>
            <person name="Raghavan V."/>
            <person name="Scher J.U."/>
            <person name="Tett A."/>
            <person name="Cox L.M."/>
            <person name="Gottsegen C."/>
            <person name="Watters A."/>
            <person name="Wiltshire- Gordon J.D."/>
            <person name="Segata N."/>
            <person name="Bonneau R."/>
            <person name="Littman D.R."/>
        </authorList>
    </citation>
    <scope>NUCLEOTIDE SEQUENCE</scope>
    <source>
        <strain evidence="2">IAP146</strain>
        <strain evidence="10">iAP146</strain>
        <strain evidence="4">IAU3127</strain>
        <strain evidence="3">IP54</strain>
        <strain evidence="9">iP54</strain>
    </source>
</reference>
<evidence type="ECO:0008006" key="12">
    <source>
        <dbReference type="Google" id="ProtNLM"/>
    </source>
</evidence>
<evidence type="ECO:0000313" key="5">
    <source>
        <dbReference type="EMBL" id="RGN12554.1"/>
    </source>
</evidence>
<evidence type="ECO:0000313" key="1">
    <source>
        <dbReference type="EMBL" id="MCP9500428.1"/>
    </source>
</evidence>
<dbReference type="AlphaFoldDB" id="A0A3E5AHZ7"/>
<evidence type="ECO:0000313" key="10">
    <source>
        <dbReference type="Proteomes" id="UP000420707"/>
    </source>
</evidence>
<gene>
    <name evidence="6" type="ORF">DW916_05195</name>
    <name evidence="5" type="ORF">DXB80_01300</name>
    <name evidence="4" type="ORF">F7D31_02225</name>
    <name evidence="3" type="ORF">F7D59_16345</name>
    <name evidence="2" type="ORF">F7D90_02095</name>
    <name evidence="1" type="ORF">NND11_02495</name>
</gene>